<accession>A0AAW0IMT4</accession>
<dbReference type="EMBL" id="PKMF04000978">
    <property type="protein sequence ID" value="KAK7815835.1"/>
    <property type="molecule type" value="Genomic_DNA"/>
</dbReference>
<name>A0AAW0IMT4_QUESU</name>
<evidence type="ECO:0000256" key="1">
    <source>
        <dbReference type="SAM" id="SignalP"/>
    </source>
</evidence>
<feature type="signal peptide" evidence="1">
    <location>
        <begin position="1"/>
        <end position="26"/>
    </location>
</feature>
<keyword evidence="1" id="KW-0732">Signal</keyword>
<dbReference type="Proteomes" id="UP000237347">
    <property type="component" value="Unassembled WGS sequence"/>
</dbReference>
<dbReference type="AlphaFoldDB" id="A0AAW0IMT4"/>
<sequence>MSVTNNRALSFSSLCVFLITISSTLTTPSNSATESFVFGGCSQLKYTLGSPYENNINSLLTSLVNSTIMKLIVIGS</sequence>
<gene>
    <name evidence="2" type="primary">CRRSP12_1</name>
    <name evidence="2" type="ORF">CFP56_001097</name>
</gene>
<organism evidence="2 3">
    <name type="scientific">Quercus suber</name>
    <name type="common">Cork oak</name>
    <dbReference type="NCBI Taxonomy" id="58331"/>
    <lineage>
        <taxon>Eukaryota</taxon>
        <taxon>Viridiplantae</taxon>
        <taxon>Streptophyta</taxon>
        <taxon>Embryophyta</taxon>
        <taxon>Tracheophyta</taxon>
        <taxon>Spermatophyta</taxon>
        <taxon>Magnoliopsida</taxon>
        <taxon>eudicotyledons</taxon>
        <taxon>Gunneridae</taxon>
        <taxon>Pentapetalae</taxon>
        <taxon>rosids</taxon>
        <taxon>fabids</taxon>
        <taxon>Fagales</taxon>
        <taxon>Fagaceae</taxon>
        <taxon>Quercus</taxon>
    </lineage>
</organism>
<keyword evidence="3" id="KW-1185">Reference proteome</keyword>
<evidence type="ECO:0000313" key="3">
    <source>
        <dbReference type="Proteomes" id="UP000237347"/>
    </source>
</evidence>
<evidence type="ECO:0000313" key="2">
    <source>
        <dbReference type="EMBL" id="KAK7815835.1"/>
    </source>
</evidence>
<reference evidence="2 3" key="1">
    <citation type="journal article" date="2018" name="Sci. Data">
        <title>The draft genome sequence of cork oak.</title>
        <authorList>
            <person name="Ramos A.M."/>
            <person name="Usie A."/>
            <person name="Barbosa P."/>
            <person name="Barros P.M."/>
            <person name="Capote T."/>
            <person name="Chaves I."/>
            <person name="Simoes F."/>
            <person name="Abreu I."/>
            <person name="Carrasquinho I."/>
            <person name="Faro C."/>
            <person name="Guimaraes J.B."/>
            <person name="Mendonca D."/>
            <person name="Nobrega F."/>
            <person name="Rodrigues L."/>
            <person name="Saibo N.J.M."/>
            <person name="Varela M.C."/>
            <person name="Egas C."/>
            <person name="Matos J."/>
            <person name="Miguel C.M."/>
            <person name="Oliveira M.M."/>
            <person name="Ricardo C.P."/>
            <person name="Goncalves S."/>
        </authorList>
    </citation>
    <scope>NUCLEOTIDE SEQUENCE [LARGE SCALE GENOMIC DNA]</scope>
    <source>
        <strain evidence="3">cv. HL8</strain>
    </source>
</reference>
<feature type="chain" id="PRO_5043855533" evidence="1">
    <location>
        <begin position="27"/>
        <end position="76"/>
    </location>
</feature>
<protein>
    <submittedName>
        <fullName evidence="2">Cysteine-rich repeat secretory protein 12</fullName>
    </submittedName>
</protein>
<comment type="caution">
    <text evidence="2">The sequence shown here is derived from an EMBL/GenBank/DDBJ whole genome shotgun (WGS) entry which is preliminary data.</text>
</comment>
<proteinExistence type="predicted"/>